<evidence type="ECO:0000259" key="1">
    <source>
        <dbReference type="Pfam" id="PF09992"/>
    </source>
</evidence>
<keyword evidence="2" id="KW-0326">Glycosidase</keyword>
<comment type="caution">
    <text evidence="2">The sequence shown here is derived from an EMBL/GenBank/DDBJ whole genome shotgun (WGS) entry which is preliminary data.</text>
</comment>
<dbReference type="EMBL" id="JAERTY010000003">
    <property type="protein sequence ID" value="MBL1408259.1"/>
    <property type="molecule type" value="Genomic_DNA"/>
</dbReference>
<feature type="domain" description="Phosphodiester glycosidase" evidence="1">
    <location>
        <begin position="265"/>
        <end position="424"/>
    </location>
</feature>
<dbReference type="Pfam" id="PF09992">
    <property type="entry name" value="NAGPA"/>
    <property type="match status" value="1"/>
</dbReference>
<reference evidence="2 3" key="1">
    <citation type="submission" date="2021-01" db="EMBL/GenBank/DDBJ databases">
        <title>C459-1 draft genome sequence.</title>
        <authorList>
            <person name="Zhang X.-F."/>
        </authorList>
    </citation>
    <scope>NUCLEOTIDE SEQUENCE [LARGE SCALE GENOMIC DNA]</scope>
    <source>
        <strain evidence="3">C459-1</strain>
    </source>
</reference>
<dbReference type="PANTHER" id="PTHR40446">
    <property type="entry name" value="N-ACETYLGLUCOSAMINE-1-PHOSPHODIESTER ALPHA-N-ACETYLGLUCOSAMINIDASE"/>
    <property type="match status" value="1"/>
</dbReference>
<name>A0ABS1R0N4_9SPHI</name>
<dbReference type="InterPro" id="IPR018711">
    <property type="entry name" value="NAGPA"/>
</dbReference>
<protein>
    <submittedName>
        <fullName evidence="2">Phosphodiester glycosidase family protein</fullName>
    </submittedName>
</protein>
<proteinExistence type="predicted"/>
<accession>A0ABS1R0N4</accession>
<keyword evidence="3" id="KW-1185">Reference proteome</keyword>
<sequence>MSRLKNLIWLSAIFIFNACQENDVLPPVPKPTEVEKQVDADREKYGKPLQIGKQIHPVQALRKEAVTDYMDYFKITVNNAGTDSQSGLKLQAHVIRLDRKGLSDGLRIESLLAGSSLDKRGTPLDIMNYHTSPKKTVLASLNGDFFVMETGGTILGAMVSEGRLLKTANSDWKLVYGTTSDGQLFIDELDYTITLGDDKYPINGINGSRQADQLILYTGAKGERTGTNIYGSEIVLKPVSGDWETAKSHESVLCEVTSDRPVALAGGLVIPKGHVVLSGHGAGITICNRYKKGDRVFININKPVGKKTEKVYDVQEAIGASYILLKSGQKLQITSTSGNPHGKEPRTAVGHSDKYFYMVVVEGRSDVSDGLKSSDLADLLLHFEITDAVNLDGGGSSMLALGNTIYGQPEGTTWFRPVANALTIVRKK</sequence>
<keyword evidence="2" id="KW-0378">Hydrolase</keyword>
<evidence type="ECO:0000313" key="3">
    <source>
        <dbReference type="Proteomes" id="UP000625283"/>
    </source>
</evidence>
<organism evidence="2 3">
    <name type="scientific">Sphingobacterium faecale</name>
    <dbReference type="NCBI Taxonomy" id="2803775"/>
    <lineage>
        <taxon>Bacteria</taxon>
        <taxon>Pseudomonadati</taxon>
        <taxon>Bacteroidota</taxon>
        <taxon>Sphingobacteriia</taxon>
        <taxon>Sphingobacteriales</taxon>
        <taxon>Sphingobacteriaceae</taxon>
        <taxon>Sphingobacterium</taxon>
    </lineage>
</organism>
<evidence type="ECO:0000313" key="2">
    <source>
        <dbReference type="EMBL" id="MBL1408259.1"/>
    </source>
</evidence>
<dbReference type="Proteomes" id="UP000625283">
    <property type="component" value="Unassembled WGS sequence"/>
</dbReference>
<dbReference type="GO" id="GO:0016798">
    <property type="term" value="F:hydrolase activity, acting on glycosyl bonds"/>
    <property type="evidence" value="ECO:0007669"/>
    <property type="project" value="UniProtKB-KW"/>
</dbReference>
<dbReference type="RefSeq" id="WP_202102039.1">
    <property type="nucleotide sequence ID" value="NZ_JAERTY010000003.1"/>
</dbReference>
<gene>
    <name evidence="2" type="ORF">JKG61_05795</name>
</gene>
<dbReference type="PANTHER" id="PTHR40446:SF2">
    <property type="entry name" value="N-ACETYLGLUCOSAMINE-1-PHOSPHODIESTER ALPHA-N-ACETYLGLUCOSAMINIDASE"/>
    <property type="match status" value="1"/>
</dbReference>